<proteinExistence type="inferred from homology"/>
<feature type="domain" description="Restriction endonuclease type II-like" evidence="8">
    <location>
        <begin position="1366"/>
        <end position="1457"/>
    </location>
</feature>
<protein>
    <submittedName>
        <fullName evidence="9">AAA domain-containing protein</fullName>
    </submittedName>
</protein>
<evidence type="ECO:0000256" key="5">
    <source>
        <dbReference type="ARBA" id="ARBA00022840"/>
    </source>
</evidence>
<dbReference type="InterPro" id="IPR011335">
    <property type="entry name" value="Restrct_endonuc-II-like"/>
</dbReference>
<feature type="domain" description="DNA2/NAM7 helicase-like C-terminal" evidence="7">
    <location>
        <begin position="1155"/>
        <end position="1322"/>
    </location>
</feature>
<dbReference type="InterPro" id="IPR027417">
    <property type="entry name" value="P-loop_NTPase"/>
</dbReference>
<feature type="domain" description="DNA2/NAM7 helicase helicase" evidence="6">
    <location>
        <begin position="372"/>
        <end position="502"/>
    </location>
</feature>
<keyword evidence="5" id="KW-0067">ATP-binding</keyword>
<sequence>MGNQILTEGAPQVLSLLDYIEQVEKLKAKPAFTVPIDYYCAYQQDLHRLPELQFNLQVDGDDVWLRLPRLQEIAPPDPDEALKPWVQLPKTPEKRPELRTQIDVVENKVVVSKLELADHPDIKEHFEWYVEYQWAPWATAEKPRRKVISQYQKLHSLQQAISTEGAETPLELAWGIGNAVWKKPGTATPIKHPLLVQVCEVTLNEDTLDLEVRPRDISPKLEVDCYAALEIPGVHQVEAFWKSFTATSAQRVNPFESTSFEGVLTASVGHLDPKGTYRPHKNDLTAPTPEEHLTVTDTWVLFGRRRSGDIFLQDIERLKNVVESAESLPNVIRSFVEHGDSTVRVRPEVPFRGLSSSENTDGALELYFPMPYNEEQLSIVRKLETNDGVVVQGPPGTGKSHTIANVVCHFLAQGKRVLVTAKGESALAVLQEKLPEQIRPLSVALLSDERDGMKQFEHSIQTIASSVSAYNPSQAASKIAGLEQDLNHLHAKIAHVDQSAAAHAAKHMRNYSFQGRDVSPEEMAKMAVEQMELHSWFDDLPPPSQDGTLPFSDEDIVALRQARLIVREDLSYWNCNLPLDGQLPEWSDLLGLHRDIVRARGIEASVAQGNLYPLVDSRAETYQRAQDLLEFLQGRANILKALAEVGQAWTIVVQERFADIQESDPVLKGLLEVCDSIQKLEANRRDFVPKAIEVPVNAELNSDFHTALERLVEGKSAFGLPFGKSEARKAISAVTILGAAPAGTAEWAEVARVVEWRGHVRKVLASWNSLGQEFGLESVGSDVEASFRRAVQLRGPIEHVRSLTFDYDATLFERLDEVLGQSVAEGLWEGGEAYVTSIAQSLQAHLAKDRLAYAMNRVLDLMRSLDNHTGGIVDELRAFLSESLGRASADEAVLQTTWLALQAELARLNKLLPALGTIAAVTEQLVASGAPQWANRLRIQPANTDHDLHTPATWRDAWNWRLAVQFLDKIDGHARLRQLFDERRTLTAKLARTYQELIAEKTWLGVFNNSPTSVRQALQAYLNAIHAMGAGTGVRAVRHRKNARDAMLRAYKAVPCWVLPQWRVSETIPAEIGLFDLVVIDEASQSDIWALPALLRGKKVLVVGDHKQVSPSAVGTAEAKIQELAARFLRDQPHGSEMTPDKSIYDLARVVFAGNSVMLREHFRCVPAIIEFSNREFYEGDIKPLRVPKANERLDPPLVDVLVKGGYRRGDVNEPEAKAIVEELKAILEDDSLQGRSIGVVTLLGTAQAALIHNMVHMQISPADIVARKIAVGPPPVFQGRERDIMLISMVASPGDRDTANRADMHQRFNVALSRARDRMYLFRSKTEAEMKEDSLNGRVLRHFRQPFTQDAHKVEMLRERCESGFELEMFDELVKRGFRVEPQVPCGGYRIDFVVEGAEGRRLAIECDGDRFHGPGQWQDDMTRQRVLERAGWTFWRCFASTFVRRREETLADLLKCLGDLGIEPLGAESVDNTIWVHAKEVDPYGVSDSELEEAL</sequence>
<dbReference type="Pfam" id="PF18741">
    <property type="entry name" value="MTES_1575"/>
    <property type="match status" value="1"/>
</dbReference>
<reference evidence="9 10" key="1">
    <citation type="submission" date="2022-10" db="EMBL/GenBank/DDBJ databases">
        <title>Janthinobacterium sp. hw3 Genome sequencing.</title>
        <authorList>
            <person name="Park S."/>
        </authorList>
    </citation>
    <scope>NUCLEOTIDE SEQUENCE [LARGE SCALE GENOMIC DNA]</scope>
    <source>
        <strain evidence="10">hw3</strain>
    </source>
</reference>
<dbReference type="Gene3D" id="3.40.50.300">
    <property type="entry name" value="P-loop containing nucleotide triphosphate hydrolases"/>
    <property type="match status" value="3"/>
</dbReference>
<dbReference type="Gene3D" id="3.40.960.10">
    <property type="entry name" value="VSR Endonuclease"/>
    <property type="match status" value="1"/>
</dbReference>
<dbReference type="CDD" id="cd18808">
    <property type="entry name" value="SF1_C_Upf1"/>
    <property type="match status" value="1"/>
</dbReference>
<dbReference type="InterPro" id="IPR050534">
    <property type="entry name" value="Coronavir_polyprotein_1ab"/>
</dbReference>
<evidence type="ECO:0000256" key="2">
    <source>
        <dbReference type="ARBA" id="ARBA00022741"/>
    </source>
</evidence>
<evidence type="ECO:0000256" key="4">
    <source>
        <dbReference type="ARBA" id="ARBA00022806"/>
    </source>
</evidence>
<dbReference type="SUPFAM" id="SSF52980">
    <property type="entry name" value="Restriction endonuclease-like"/>
    <property type="match status" value="1"/>
</dbReference>
<dbReference type="InterPro" id="IPR041677">
    <property type="entry name" value="DNA2/NAM7_AAA_11"/>
</dbReference>
<dbReference type="SUPFAM" id="SSF52540">
    <property type="entry name" value="P-loop containing nucleoside triphosphate hydrolases"/>
    <property type="match status" value="1"/>
</dbReference>
<dbReference type="RefSeq" id="WP_273670520.1">
    <property type="nucleotide sequence ID" value="NZ_JAQQXR010000003.1"/>
</dbReference>
<dbReference type="PANTHER" id="PTHR43788">
    <property type="entry name" value="DNA2/NAM7 HELICASE FAMILY MEMBER"/>
    <property type="match status" value="1"/>
</dbReference>
<feature type="domain" description="DNA2/NAM7 helicase helicase" evidence="6">
    <location>
        <begin position="1074"/>
        <end position="1111"/>
    </location>
</feature>
<name>A0ABT5JZ31_9BURK</name>
<gene>
    <name evidence="9" type="ORF">OIK44_09615</name>
</gene>
<comment type="similarity">
    <text evidence="1">Belongs to the DNA2/NAM7 helicase family.</text>
</comment>
<dbReference type="InterPro" id="IPR047187">
    <property type="entry name" value="SF1_C_Upf1"/>
</dbReference>
<keyword evidence="3" id="KW-0378">Hydrolase</keyword>
<dbReference type="PANTHER" id="PTHR43788:SF8">
    <property type="entry name" value="DNA-BINDING PROTEIN SMUBP-2"/>
    <property type="match status" value="1"/>
</dbReference>
<dbReference type="InterPro" id="IPR049468">
    <property type="entry name" value="Restrct_endonuc-II-like_dom"/>
</dbReference>
<dbReference type="Pfam" id="PF13086">
    <property type="entry name" value="AAA_11"/>
    <property type="match status" value="2"/>
</dbReference>
<dbReference type="Pfam" id="PF13087">
    <property type="entry name" value="AAA_12"/>
    <property type="match status" value="1"/>
</dbReference>
<keyword evidence="10" id="KW-1185">Reference proteome</keyword>
<evidence type="ECO:0000256" key="3">
    <source>
        <dbReference type="ARBA" id="ARBA00022801"/>
    </source>
</evidence>
<dbReference type="Proteomes" id="UP001221208">
    <property type="component" value="Unassembled WGS sequence"/>
</dbReference>
<evidence type="ECO:0000313" key="9">
    <source>
        <dbReference type="EMBL" id="MDC8757844.1"/>
    </source>
</evidence>
<keyword evidence="2" id="KW-0547">Nucleotide-binding</keyword>
<comment type="caution">
    <text evidence="9">The sequence shown here is derived from an EMBL/GenBank/DDBJ whole genome shotgun (WGS) entry which is preliminary data.</text>
</comment>
<keyword evidence="4" id="KW-0347">Helicase</keyword>
<evidence type="ECO:0000259" key="6">
    <source>
        <dbReference type="Pfam" id="PF13086"/>
    </source>
</evidence>
<dbReference type="EMBL" id="JAQQXR010000003">
    <property type="protein sequence ID" value="MDC8757844.1"/>
    <property type="molecule type" value="Genomic_DNA"/>
</dbReference>
<evidence type="ECO:0000256" key="1">
    <source>
        <dbReference type="ARBA" id="ARBA00007913"/>
    </source>
</evidence>
<dbReference type="InterPro" id="IPR041679">
    <property type="entry name" value="DNA2/NAM7-like_C"/>
</dbReference>
<evidence type="ECO:0000259" key="8">
    <source>
        <dbReference type="Pfam" id="PF18741"/>
    </source>
</evidence>
<evidence type="ECO:0000259" key="7">
    <source>
        <dbReference type="Pfam" id="PF13087"/>
    </source>
</evidence>
<evidence type="ECO:0000313" key="10">
    <source>
        <dbReference type="Proteomes" id="UP001221208"/>
    </source>
</evidence>
<organism evidence="9 10">
    <name type="scientific">Janthinobacterium fluminis</name>
    <dbReference type="NCBI Taxonomy" id="2987524"/>
    <lineage>
        <taxon>Bacteria</taxon>
        <taxon>Pseudomonadati</taxon>
        <taxon>Pseudomonadota</taxon>
        <taxon>Betaproteobacteria</taxon>
        <taxon>Burkholderiales</taxon>
        <taxon>Oxalobacteraceae</taxon>
        <taxon>Janthinobacterium</taxon>
    </lineage>
</organism>
<accession>A0ABT5JZ31</accession>